<keyword evidence="2" id="KW-1185">Reference proteome</keyword>
<proteinExistence type="predicted"/>
<dbReference type="Proteomes" id="UP001439008">
    <property type="component" value="Unassembled WGS sequence"/>
</dbReference>
<evidence type="ECO:0000313" key="1">
    <source>
        <dbReference type="EMBL" id="MES1918532.1"/>
    </source>
</evidence>
<accession>A0ABV2AGZ5</accession>
<protein>
    <submittedName>
        <fullName evidence="1">Uncharacterized protein</fullName>
    </submittedName>
</protein>
<evidence type="ECO:0000313" key="2">
    <source>
        <dbReference type="Proteomes" id="UP001439008"/>
    </source>
</evidence>
<sequence length="367" mass="42604">MLVLNKFKKQVKINARAFSKKRSVINEAELNKARKDWNQKYDWESQYKDNSDQIIKSFQAESDENFYNLFQPMDHFEKKSLPFSETANLIKVKNLLVSENQSCDDEMIKSFFEENGVKTKKIVYLTDELGSPNGEAIVQTNQKMEKLGEMNESKITNLRIVEKILEKIRKLSQTNGSLTIDLRNGEITTKNDENAKLLNLKNFDDFKKSEKNFVELPNFNSEVAFLRIKTSQLDELTKLLQKRIKERSTNVFKVDREKQIAQTKKLDRIELQFKERRNGAATTRTETLNKIAKSAKGIEFLNFLLIQLVKHDGRSIGEEKELFYESLHDALFSEKFSCAHSPEVVKAIENFANTPLGNHSLELLKFN</sequence>
<organism evidence="1 2">
    <name type="scientific">Bonamia ostreae</name>
    <dbReference type="NCBI Taxonomy" id="126728"/>
    <lineage>
        <taxon>Eukaryota</taxon>
        <taxon>Sar</taxon>
        <taxon>Rhizaria</taxon>
        <taxon>Endomyxa</taxon>
        <taxon>Ascetosporea</taxon>
        <taxon>Haplosporida</taxon>
        <taxon>Bonamia</taxon>
    </lineage>
</organism>
<name>A0ABV2AGZ5_9EUKA</name>
<reference evidence="1 2" key="1">
    <citation type="journal article" date="2024" name="BMC Biol.">
        <title>Comparative genomics of Ascetosporea gives new insight into the evolutionary basis for animal parasitism in Rhizaria.</title>
        <authorList>
            <person name="Hiltunen Thoren M."/>
            <person name="Onut-Brannstrom I."/>
            <person name="Alfjorden A."/>
            <person name="Peckova H."/>
            <person name="Swords F."/>
            <person name="Hooper C."/>
            <person name="Holzer A.S."/>
            <person name="Bass D."/>
            <person name="Burki F."/>
        </authorList>
    </citation>
    <scope>NUCLEOTIDE SEQUENCE [LARGE SCALE GENOMIC DNA]</scope>
    <source>
        <strain evidence="1">20-A016</strain>
    </source>
</reference>
<comment type="caution">
    <text evidence="1">The sequence shown here is derived from an EMBL/GenBank/DDBJ whole genome shotgun (WGS) entry which is preliminary data.</text>
</comment>
<feature type="non-terminal residue" evidence="1">
    <location>
        <position position="367"/>
    </location>
</feature>
<dbReference type="EMBL" id="JBDODL010000077">
    <property type="protein sequence ID" value="MES1918532.1"/>
    <property type="molecule type" value="Genomic_DNA"/>
</dbReference>
<gene>
    <name evidence="1" type="ORF">MHBO_000491</name>
</gene>